<feature type="compositionally biased region" description="Polar residues" evidence="1">
    <location>
        <begin position="52"/>
        <end position="62"/>
    </location>
</feature>
<protein>
    <submittedName>
        <fullName evidence="3">Uncharacterized protein</fullName>
    </submittedName>
</protein>
<gene>
    <name evidence="3" type="ORF">ANCCEY_02434</name>
</gene>
<feature type="compositionally biased region" description="Low complexity" evidence="1">
    <location>
        <begin position="63"/>
        <end position="72"/>
    </location>
</feature>
<keyword evidence="2" id="KW-0732">Signal</keyword>
<evidence type="ECO:0000256" key="1">
    <source>
        <dbReference type="SAM" id="MobiDB-lite"/>
    </source>
</evidence>
<sequence>MRPWILFTTLFVMLCCVSQASPYWGFWGWGQPVAGPAPSNRPPPSGEPSPTAEPTQAPQNRNPRPSARQPGGRRPGGRAPEPPRHPRSILFGSYGGGYYGNYGGGFWG</sequence>
<accession>A0A0D6M2Y7</accession>
<feature type="chain" id="PRO_5002307544" evidence="2">
    <location>
        <begin position="21"/>
        <end position="108"/>
    </location>
</feature>
<evidence type="ECO:0000256" key="2">
    <source>
        <dbReference type="SAM" id="SignalP"/>
    </source>
</evidence>
<organism evidence="3 4">
    <name type="scientific">Ancylostoma ceylanicum</name>
    <dbReference type="NCBI Taxonomy" id="53326"/>
    <lineage>
        <taxon>Eukaryota</taxon>
        <taxon>Metazoa</taxon>
        <taxon>Ecdysozoa</taxon>
        <taxon>Nematoda</taxon>
        <taxon>Chromadorea</taxon>
        <taxon>Rhabditida</taxon>
        <taxon>Rhabditina</taxon>
        <taxon>Rhabditomorpha</taxon>
        <taxon>Strongyloidea</taxon>
        <taxon>Ancylostomatidae</taxon>
        <taxon>Ancylostomatinae</taxon>
        <taxon>Ancylostoma</taxon>
    </lineage>
</organism>
<keyword evidence="4" id="KW-1185">Reference proteome</keyword>
<evidence type="ECO:0000313" key="4">
    <source>
        <dbReference type="Proteomes" id="UP000054495"/>
    </source>
</evidence>
<reference evidence="3 4" key="1">
    <citation type="submission" date="2013-05" db="EMBL/GenBank/DDBJ databases">
        <title>Draft genome of the parasitic nematode Anyclostoma ceylanicum.</title>
        <authorList>
            <person name="Mitreva M."/>
        </authorList>
    </citation>
    <scope>NUCLEOTIDE SEQUENCE [LARGE SCALE GENOMIC DNA]</scope>
</reference>
<dbReference type="Proteomes" id="UP000054495">
    <property type="component" value="Unassembled WGS sequence"/>
</dbReference>
<proteinExistence type="predicted"/>
<name>A0A0D6M2Y7_9BILA</name>
<feature type="signal peptide" evidence="2">
    <location>
        <begin position="1"/>
        <end position="20"/>
    </location>
</feature>
<dbReference type="EMBL" id="KE124811">
    <property type="protein sequence ID" value="EPB78474.1"/>
    <property type="molecule type" value="Genomic_DNA"/>
</dbReference>
<evidence type="ECO:0000313" key="3">
    <source>
        <dbReference type="EMBL" id="EPB78474.1"/>
    </source>
</evidence>
<dbReference type="AlphaFoldDB" id="A0A0D6M2Y7"/>
<feature type="region of interest" description="Disordered" evidence="1">
    <location>
        <begin position="34"/>
        <end position="98"/>
    </location>
</feature>